<dbReference type="GeneID" id="39113334"/>
<comment type="cofactor">
    <cofactor evidence="7">
        <name>Zn(2+)</name>
        <dbReference type="ChEBI" id="CHEBI:29105"/>
    </cofactor>
    <text evidence="7">Binds 1 zinc ion per subunit.</text>
</comment>
<dbReference type="GO" id="GO:0006633">
    <property type="term" value="P:fatty acid biosynthetic process"/>
    <property type="evidence" value="ECO:0007669"/>
    <property type="project" value="UniProtKB-KW"/>
</dbReference>
<comment type="function">
    <text evidence="7">Component of the acetyl coenzyme A carboxylase (ACC) complex. Biotin carboxylase (BC) catalyzes the carboxylation of biotin on its carrier protein (BCCP) and then the CO(2) group is transferred by the transcarboxylase to acetyl-CoA to form malonyl-CoA.</text>
</comment>
<dbReference type="AlphaFoldDB" id="A0A411K251"/>
<dbReference type="PRINTS" id="PR01070">
    <property type="entry name" value="ACCCTRFRASEB"/>
</dbReference>
<evidence type="ECO:0000256" key="1">
    <source>
        <dbReference type="ARBA" id="ARBA00011842"/>
    </source>
</evidence>
<keyword evidence="4 7" id="KW-0863">Zinc-finger</keyword>
<keyword evidence="7" id="KW-0276">Fatty acid metabolism</keyword>
<keyword evidence="7" id="KW-0443">Lipid metabolism</keyword>
<dbReference type="PANTHER" id="PTHR42995:SF5">
    <property type="entry name" value="ACETYL-COENZYME A CARBOXYLASE CARBOXYL TRANSFERASE SUBUNIT BETA, CHLOROPLASTIC"/>
    <property type="match status" value="1"/>
</dbReference>
<dbReference type="NCBIfam" id="TIGR00515">
    <property type="entry name" value="accD"/>
    <property type="match status" value="1"/>
</dbReference>
<dbReference type="EC" id="2.1.3.15" evidence="7"/>
<dbReference type="GO" id="GO:2001295">
    <property type="term" value="P:malonyl-CoA biosynthetic process"/>
    <property type="evidence" value="ECO:0007669"/>
    <property type="project" value="UniProtKB-UniRule"/>
</dbReference>
<name>A0A411K251_9CARY</name>
<evidence type="ECO:0000256" key="2">
    <source>
        <dbReference type="ARBA" id="ARBA00022679"/>
    </source>
</evidence>
<dbReference type="InterPro" id="IPR034733">
    <property type="entry name" value="AcCoA_carboxyl_beta"/>
</dbReference>
<evidence type="ECO:0000313" key="9">
    <source>
        <dbReference type="EMBL" id="QBC71422.1"/>
    </source>
</evidence>
<dbReference type="GO" id="GO:0009317">
    <property type="term" value="C:acetyl-CoA carboxylase complex"/>
    <property type="evidence" value="ECO:0007669"/>
    <property type="project" value="InterPro"/>
</dbReference>
<geneLocation type="plastid" evidence="9"/>
<evidence type="ECO:0000256" key="7">
    <source>
        <dbReference type="HAMAP-Rule" id="MF_01395"/>
    </source>
</evidence>
<dbReference type="InterPro" id="IPR029045">
    <property type="entry name" value="ClpP/crotonase-like_dom_sf"/>
</dbReference>
<dbReference type="GO" id="GO:0003989">
    <property type="term" value="F:acetyl-CoA carboxylase activity"/>
    <property type="evidence" value="ECO:0007669"/>
    <property type="project" value="InterPro"/>
</dbReference>
<organism evidence="9">
    <name type="scientific">Asteropeia rhopaloides</name>
    <dbReference type="NCBI Taxonomy" id="2518634"/>
    <lineage>
        <taxon>Eukaryota</taxon>
        <taxon>Viridiplantae</taxon>
        <taxon>Streptophyta</taxon>
        <taxon>Embryophyta</taxon>
        <taxon>Tracheophyta</taxon>
        <taxon>Spermatophyta</taxon>
        <taxon>Magnoliopsida</taxon>
        <taxon>eudicotyledons</taxon>
        <taxon>Gunneridae</taxon>
        <taxon>Pentapetalae</taxon>
        <taxon>Caryophyllales</taxon>
        <taxon>Asteropeiaceae</taxon>
        <taxon>Asteropeia</taxon>
    </lineage>
</organism>
<keyword evidence="6 7" id="KW-0067">ATP-binding</keyword>
<feature type="binding site" evidence="7">
    <location>
        <position position="191"/>
    </location>
    <ligand>
        <name>Zn(2+)</name>
        <dbReference type="ChEBI" id="CHEBI:29105"/>
    </ligand>
</feature>
<keyword evidence="7" id="KW-0444">Lipid biosynthesis</keyword>
<sequence>MIFHPMTIHLLYFHANRRQESSMEKRWFNWNFISDETFEIFLLRDSKADSDSIYLDIEKKDFEIDNDHLDIEKKDFEIDNDHSELKSSFSNFWNSSYPNTRSKVGDPYMYDTKSSWNNYINSCIDSYLHSQIHIENSILSGNDNYSDNSIFIENENRSESSGRSNLLRRQSSTNLDGTQKYRHLWVQCENCYGLNYKKFFKSKMNICEQCGYHLKMSSSDRIELPIDPGTWNPMYEDMISLDPIEFNSEEESYQDRIDSYQRKTGLTDAVQTGIGQLNGIPVAIGVMDFQFMGGSMGSVVGEKITRLIEYATNKFLPLIIVCASGGARMQEGSLSLMQMAKISAALYDYQSNKKLFYVSILTSPTTGGVTASFGMLGDIIIAEPNADIAFAGKRVIEQTLNKTVPEGSQTAEYLFHKGLFDPIVPRNLLKVVLSELFQLHSFFPLNQNKVEH</sequence>
<feature type="binding site" evidence="7">
    <location>
        <position position="188"/>
    </location>
    <ligand>
        <name>Zn(2+)</name>
        <dbReference type="ChEBI" id="CHEBI:29105"/>
    </ligand>
</feature>
<dbReference type="GO" id="GO:0008270">
    <property type="term" value="F:zinc ion binding"/>
    <property type="evidence" value="ECO:0007669"/>
    <property type="project" value="UniProtKB-UniRule"/>
</dbReference>
<evidence type="ECO:0000256" key="4">
    <source>
        <dbReference type="ARBA" id="ARBA00022771"/>
    </source>
</evidence>
<evidence type="ECO:0000256" key="6">
    <source>
        <dbReference type="ARBA" id="ARBA00022840"/>
    </source>
</evidence>
<feature type="domain" description="CoA carboxyltransferase N-terminal" evidence="8">
    <location>
        <begin position="184"/>
        <end position="452"/>
    </location>
</feature>
<keyword evidence="7" id="KW-0275">Fatty acid biosynthesis</keyword>
<evidence type="ECO:0000256" key="5">
    <source>
        <dbReference type="ARBA" id="ARBA00022833"/>
    </source>
</evidence>
<dbReference type="PROSITE" id="PS50980">
    <property type="entry name" value="COA_CT_NTER"/>
    <property type="match status" value="1"/>
</dbReference>
<comment type="pathway">
    <text evidence="7">Lipid metabolism; malonyl-CoA biosynthesis; malonyl-CoA from acetyl-CoA: step 1/1.</text>
</comment>
<proteinExistence type="inferred from homology"/>
<dbReference type="PANTHER" id="PTHR42995">
    <property type="entry name" value="ACETYL-COENZYME A CARBOXYLASE CARBOXYL TRANSFERASE SUBUNIT BETA, CHLOROPLASTIC"/>
    <property type="match status" value="1"/>
</dbReference>
<dbReference type="SUPFAM" id="SSF52096">
    <property type="entry name" value="ClpP/crotonase"/>
    <property type="match status" value="1"/>
</dbReference>
<protein>
    <recommendedName>
        <fullName evidence="7">Acetyl-coenzyme A carboxylase carboxyl transferase subunit beta</fullName>
        <shortName evidence="7">ACCase subunit beta</shortName>
        <shortName evidence="7">Acetyl-CoA carboxylase carboxyltransferase subunit beta</shortName>
        <ecNumber evidence="7">2.1.3.15</ecNumber>
    </recommendedName>
</protein>
<reference evidence="9" key="1">
    <citation type="journal article" date="2019" name="Mol. Phylogenet. Evol.">
        <title>Plastid phylogenomic insights into the evolution of Caryophyllales.</title>
        <authorList>
            <person name="Yao G."/>
            <person name="Jin J.J."/>
            <person name="Li H.T."/>
            <person name="Yang J.B."/>
            <person name="Shiva Mandala V."/>
            <person name="Croley M."/>
            <person name="Mostow R."/>
            <person name="Douglas N.A."/>
            <person name="Chase M.W."/>
            <person name="Christenhusz M.J."/>
            <person name="Soltis D.E."/>
            <person name="Soltis P.S."/>
            <person name="Smith S.A."/>
            <person name="Brockington S.F."/>
            <person name="Moore M.J."/>
            <person name="Yi T.S."/>
            <person name="Li D.Z."/>
        </authorList>
    </citation>
    <scope>NUCLEOTIDE SEQUENCE</scope>
</reference>
<dbReference type="HAMAP" id="MF_01395">
    <property type="entry name" value="AcetylCoA_CT_beta"/>
    <property type="match status" value="1"/>
</dbReference>
<gene>
    <name evidence="7 9" type="primary">accD</name>
</gene>
<dbReference type="Pfam" id="PF01039">
    <property type="entry name" value="Carboxyl_trans"/>
    <property type="match status" value="1"/>
</dbReference>
<dbReference type="RefSeq" id="YP_009557250.1">
    <property type="nucleotide sequence ID" value="NC_040948.1"/>
</dbReference>
<evidence type="ECO:0000259" key="8">
    <source>
        <dbReference type="PROSITE" id="PS50980"/>
    </source>
</evidence>
<dbReference type="GO" id="GO:0016743">
    <property type="term" value="F:carboxyl- or carbamoyltransferase activity"/>
    <property type="evidence" value="ECO:0007669"/>
    <property type="project" value="UniProtKB-UniRule"/>
</dbReference>
<accession>A0A411K251</accession>
<keyword evidence="5 7" id="KW-0862">Zinc</keyword>
<feature type="binding site" evidence="7">
    <location>
        <position position="210"/>
    </location>
    <ligand>
        <name>Zn(2+)</name>
        <dbReference type="ChEBI" id="CHEBI:29105"/>
    </ligand>
</feature>
<dbReference type="EMBL" id="MK397914">
    <property type="protein sequence ID" value="QBC71422.1"/>
    <property type="molecule type" value="Genomic_DNA"/>
</dbReference>
<dbReference type="InterPro" id="IPR000438">
    <property type="entry name" value="Acetyl_CoA_COase_Trfase_b_su"/>
</dbReference>
<dbReference type="UniPathway" id="UPA00655">
    <property type="reaction ID" value="UER00711"/>
</dbReference>
<keyword evidence="3 7" id="KW-0547">Nucleotide-binding</keyword>
<comment type="similarity">
    <text evidence="7">Belongs to the AccD/PCCB family.</text>
</comment>
<comment type="subunit">
    <text evidence="7">Acetyl-CoA carboxylase is a heterohexamer composed of biotin carboxyl carrier protein (AccB), biotin carboxylase (AccC) and two subunits each of ACCase subunit alpha (AccA) and ACCase subunit beta (AccD).</text>
</comment>
<feature type="binding site" evidence="7">
    <location>
        <position position="207"/>
    </location>
    <ligand>
        <name>Zn(2+)</name>
        <dbReference type="ChEBI" id="CHEBI:29105"/>
    </ligand>
</feature>
<keyword evidence="9" id="KW-0934">Plastid</keyword>
<evidence type="ECO:0000256" key="3">
    <source>
        <dbReference type="ARBA" id="ARBA00022741"/>
    </source>
</evidence>
<keyword evidence="2 7" id="KW-0808">Transferase</keyword>
<keyword evidence="7" id="KW-0479">Metal-binding</keyword>
<dbReference type="InterPro" id="IPR011762">
    <property type="entry name" value="COA_CT_N"/>
</dbReference>
<dbReference type="Gene3D" id="3.90.226.10">
    <property type="entry name" value="2-enoyl-CoA Hydratase, Chain A, domain 1"/>
    <property type="match status" value="1"/>
</dbReference>
<dbReference type="GO" id="GO:0005524">
    <property type="term" value="F:ATP binding"/>
    <property type="evidence" value="ECO:0007669"/>
    <property type="project" value="UniProtKB-KW"/>
</dbReference>
<feature type="zinc finger region" description="C4-type" evidence="7">
    <location>
        <begin position="188"/>
        <end position="210"/>
    </location>
</feature>
<comment type="subunit">
    <text evidence="1">Acetyl-CoA carboxylase is a heterohexamer composed of biotin carboxyl carrier protein, biotin carboxylase and 2 subunits each of ACCase subunit alpha and ACCase plastid-coded subunit beta (accD).</text>
</comment>
<comment type="catalytic activity">
    <reaction evidence="7">
        <text>N(6)-carboxybiotinyl-L-lysyl-[protein] + acetyl-CoA = N(6)-biotinyl-L-lysyl-[protein] + malonyl-CoA</text>
        <dbReference type="Rhea" id="RHEA:54728"/>
        <dbReference type="Rhea" id="RHEA-COMP:10505"/>
        <dbReference type="Rhea" id="RHEA-COMP:10506"/>
        <dbReference type="ChEBI" id="CHEBI:57288"/>
        <dbReference type="ChEBI" id="CHEBI:57384"/>
        <dbReference type="ChEBI" id="CHEBI:83144"/>
        <dbReference type="ChEBI" id="CHEBI:83145"/>
        <dbReference type="EC" id="2.1.3.15"/>
    </reaction>
</comment>